<gene>
    <name evidence="1" type="ORF">PGLA2088_LOCUS43119</name>
</gene>
<comment type="caution">
    <text evidence="1">The sequence shown here is derived from an EMBL/GenBank/DDBJ whole genome shotgun (WGS) entry which is preliminary data.</text>
</comment>
<proteinExistence type="predicted"/>
<protein>
    <submittedName>
        <fullName evidence="1">Uncharacterized protein</fullName>
    </submittedName>
</protein>
<dbReference type="Gene3D" id="1.25.10.10">
    <property type="entry name" value="Leucine-rich Repeat Variant"/>
    <property type="match status" value="1"/>
</dbReference>
<dbReference type="SUPFAM" id="SSF48371">
    <property type="entry name" value="ARM repeat"/>
    <property type="match status" value="1"/>
</dbReference>
<dbReference type="InterPro" id="IPR011989">
    <property type="entry name" value="ARM-like"/>
</dbReference>
<feature type="non-terminal residue" evidence="1">
    <location>
        <position position="1"/>
    </location>
</feature>
<dbReference type="Proteomes" id="UP000626109">
    <property type="component" value="Unassembled WGS sequence"/>
</dbReference>
<accession>A0A813LG96</accession>
<dbReference type="InterPro" id="IPR016024">
    <property type="entry name" value="ARM-type_fold"/>
</dbReference>
<dbReference type="AlphaFoldDB" id="A0A813LG96"/>
<reference evidence="1" key="1">
    <citation type="submission" date="2021-02" db="EMBL/GenBank/DDBJ databases">
        <authorList>
            <person name="Dougan E. K."/>
            <person name="Rhodes N."/>
            <person name="Thang M."/>
            <person name="Chan C."/>
        </authorList>
    </citation>
    <scope>NUCLEOTIDE SEQUENCE</scope>
</reference>
<feature type="non-terminal residue" evidence="1">
    <location>
        <position position="86"/>
    </location>
</feature>
<evidence type="ECO:0000313" key="1">
    <source>
        <dbReference type="EMBL" id="CAE8723408.1"/>
    </source>
</evidence>
<organism evidence="1 2">
    <name type="scientific">Polarella glacialis</name>
    <name type="common">Dinoflagellate</name>
    <dbReference type="NCBI Taxonomy" id="89957"/>
    <lineage>
        <taxon>Eukaryota</taxon>
        <taxon>Sar</taxon>
        <taxon>Alveolata</taxon>
        <taxon>Dinophyceae</taxon>
        <taxon>Suessiales</taxon>
        <taxon>Suessiaceae</taxon>
        <taxon>Polarella</taxon>
    </lineage>
</organism>
<name>A0A813LG96_POLGL</name>
<sequence>ANSDFNYLEFFKEEIRNENTTIKIGAVNRLHLIASALGPKRTVEELIPYVVQVVQEEPLCNDDEFLFSMARQYAVLSDYISGHDEL</sequence>
<dbReference type="EMBL" id="CAJNNW010034646">
    <property type="protein sequence ID" value="CAE8723408.1"/>
    <property type="molecule type" value="Genomic_DNA"/>
</dbReference>
<evidence type="ECO:0000313" key="2">
    <source>
        <dbReference type="Proteomes" id="UP000626109"/>
    </source>
</evidence>